<keyword evidence="4" id="KW-0378">Hydrolase</keyword>
<keyword evidence="5" id="KW-0325">Glycoprotein</keyword>
<organism evidence="6 7">
    <name type="scientific">Ambrosia artemisiifolia</name>
    <name type="common">Common ragweed</name>
    <dbReference type="NCBI Taxonomy" id="4212"/>
    <lineage>
        <taxon>Eukaryota</taxon>
        <taxon>Viridiplantae</taxon>
        <taxon>Streptophyta</taxon>
        <taxon>Embryophyta</taxon>
        <taxon>Tracheophyta</taxon>
        <taxon>Spermatophyta</taxon>
        <taxon>Magnoliopsida</taxon>
        <taxon>eudicotyledons</taxon>
        <taxon>Gunneridae</taxon>
        <taxon>Pentapetalae</taxon>
        <taxon>asterids</taxon>
        <taxon>campanulids</taxon>
        <taxon>Asterales</taxon>
        <taxon>Asteraceae</taxon>
        <taxon>Asteroideae</taxon>
        <taxon>Heliantheae alliance</taxon>
        <taxon>Heliantheae</taxon>
        <taxon>Ambrosia</taxon>
    </lineage>
</organism>
<feature type="non-terminal residue" evidence="6">
    <location>
        <position position="1"/>
    </location>
</feature>
<dbReference type="Pfam" id="PF00450">
    <property type="entry name" value="Peptidase_S10"/>
    <property type="match status" value="1"/>
</dbReference>
<keyword evidence="7" id="KW-1185">Reference proteome</keyword>
<dbReference type="InterPro" id="IPR029058">
    <property type="entry name" value="AB_hydrolase_fold"/>
</dbReference>
<dbReference type="GO" id="GO:0006508">
    <property type="term" value="P:proteolysis"/>
    <property type="evidence" value="ECO:0007669"/>
    <property type="project" value="UniProtKB-KW"/>
</dbReference>
<name>A0AAD5CGQ8_AMBAR</name>
<dbReference type="PANTHER" id="PTHR11802:SF224">
    <property type="entry name" value="SERINE CARBOXYPEPTIDASE-LIKE 7 ISOFORM X1"/>
    <property type="match status" value="1"/>
</dbReference>
<accession>A0AAD5CGQ8</accession>
<evidence type="ECO:0000313" key="6">
    <source>
        <dbReference type="EMBL" id="KAI7741616.1"/>
    </source>
</evidence>
<dbReference type="GO" id="GO:0004185">
    <property type="term" value="F:serine-type carboxypeptidase activity"/>
    <property type="evidence" value="ECO:0007669"/>
    <property type="project" value="InterPro"/>
</dbReference>
<dbReference type="GO" id="GO:0019748">
    <property type="term" value="P:secondary metabolic process"/>
    <property type="evidence" value="ECO:0007669"/>
    <property type="project" value="TreeGrafter"/>
</dbReference>
<evidence type="ECO:0000313" key="7">
    <source>
        <dbReference type="Proteomes" id="UP001206925"/>
    </source>
</evidence>
<keyword evidence="2" id="KW-0121">Carboxypeptidase</keyword>
<keyword evidence="3" id="KW-0645">Protease</keyword>
<sequence>SVKENCNEDYFEVDPNNSLCIHDLEVVDKCLERINTAQILEPSCDTANTLKFDPFKRGLKALEKMSMDMLSLPRVPKQWCRVFTSIMDDNHIYSYYWANNIDVREALHVREEFRNIEWVRCNDSLRFSYDKEAVSYTHNVLSTVGYHQRLSNKHCRALIYSGDHDMQIPYLATLNWIESLNLSVVDDWRPWFVEEQVAGYTMKYSRDDYNLTFATVKGGGHTAPAYKPKECFNMFMRWLAGNTL</sequence>
<reference evidence="6" key="1">
    <citation type="submission" date="2022-06" db="EMBL/GenBank/DDBJ databases">
        <title>Uncovering the hologenomic basis of an extraordinary plant invasion.</title>
        <authorList>
            <person name="Bieker V.C."/>
            <person name="Martin M.D."/>
            <person name="Gilbert T."/>
            <person name="Hodgins K."/>
            <person name="Battlay P."/>
            <person name="Petersen B."/>
            <person name="Wilson J."/>
        </authorList>
    </citation>
    <scope>NUCLEOTIDE SEQUENCE</scope>
    <source>
        <strain evidence="6">AA19_3_7</strain>
        <tissue evidence="6">Leaf</tissue>
    </source>
</reference>
<evidence type="ECO:0000256" key="1">
    <source>
        <dbReference type="ARBA" id="ARBA00009431"/>
    </source>
</evidence>
<comment type="caution">
    <text evidence="6">The sequence shown here is derived from an EMBL/GenBank/DDBJ whole genome shotgun (WGS) entry which is preliminary data.</text>
</comment>
<comment type="similarity">
    <text evidence="1">Belongs to the peptidase S10 family.</text>
</comment>
<evidence type="ECO:0000256" key="2">
    <source>
        <dbReference type="ARBA" id="ARBA00022645"/>
    </source>
</evidence>
<dbReference type="GO" id="GO:0016747">
    <property type="term" value="F:acyltransferase activity, transferring groups other than amino-acyl groups"/>
    <property type="evidence" value="ECO:0007669"/>
    <property type="project" value="TreeGrafter"/>
</dbReference>
<evidence type="ECO:0000256" key="5">
    <source>
        <dbReference type="ARBA" id="ARBA00023180"/>
    </source>
</evidence>
<dbReference type="EMBL" id="JAMZMK010008156">
    <property type="protein sequence ID" value="KAI7741616.1"/>
    <property type="molecule type" value="Genomic_DNA"/>
</dbReference>
<dbReference type="SUPFAM" id="SSF53474">
    <property type="entry name" value="alpha/beta-Hydrolases"/>
    <property type="match status" value="1"/>
</dbReference>
<dbReference type="Gene3D" id="3.40.50.1820">
    <property type="entry name" value="alpha/beta hydrolase"/>
    <property type="match status" value="1"/>
</dbReference>
<evidence type="ECO:0000256" key="3">
    <source>
        <dbReference type="ARBA" id="ARBA00022670"/>
    </source>
</evidence>
<dbReference type="Proteomes" id="UP001206925">
    <property type="component" value="Unassembled WGS sequence"/>
</dbReference>
<dbReference type="AlphaFoldDB" id="A0AAD5CGQ8"/>
<proteinExistence type="inferred from homology"/>
<gene>
    <name evidence="6" type="ORF">M8C21_024041</name>
</gene>
<dbReference type="InterPro" id="IPR033124">
    <property type="entry name" value="Ser_caboxypep_his_AS"/>
</dbReference>
<dbReference type="InterPro" id="IPR001563">
    <property type="entry name" value="Peptidase_S10"/>
</dbReference>
<evidence type="ECO:0000256" key="4">
    <source>
        <dbReference type="ARBA" id="ARBA00022801"/>
    </source>
</evidence>
<dbReference type="PANTHER" id="PTHR11802">
    <property type="entry name" value="SERINE PROTEASE FAMILY S10 SERINE CARBOXYPEPTIDASE"/>
    <property type="match status" value="1"/>
</dbReference>
<dbReference type="PROSITE" id="PS00560">
    <property type="entry name" value="CARBOXYPEPT_SER_HIS"/>
    <property type="match status" value="1"/>
</dbReference>
<protein>
    <submittedName>
        <fullName evidence="6">Uncharacterized protein</fullName>
    </submittedName>
</protein>